<comment type="caution">
    <text evidence="1">The sequence shown here is derived from an EMBL/GenBank/DDBJ whole genome shotgun (WGS) entry which is preliminary data.</text>
</comment>
<reference evidence="1 2" key="1">
    <citation type="submission" date="2018-10" db="EMBL/GenBank/DDBJ databases">
        <authorList>
            <person name="Chen X."/>
        </authorList>
    </citation>
    <scope>NUCLEOTIDE SEQUENCE [LARGE SCALE GENOMIC DNA]</scope>
    <source>
        <strain evidence="1 2">YIM 102668</strain>
    </source>
</reference>
<protein>
    <submittedName>
        <fullName evidence="1">DUF2461 domain-containing protein</fullName>
    </submittedName>
</protein>
<sequence length="218" mass="25748">MTNLFDFLHQLERNNNREWFTENKPAYEIAKKEADTIFEEVYEALSEIEALQPLKKYRIYRDVRFSLDKTPYKTHFSAFVGRKKPKDRGGFYIHFENGNCFIGGGFWGPEKDDLFRIRKAIDSSSELEKLLNDKKLVNAFGELYGDELKTAPKGFPKDHARIHLLRKKQFLLIKKFEDDEIFQSDFPQKVVDAYQILLPFYHYMTEVLTINENGESLI</sequence>
<dbReference type="PIRSF" id="PIRSF028451">
    <property type="entry name" value="UCP028451"/>
    <property type="match status" value="1"/>
</dbReference>
<proteinExistence type="predicted"/>
<dbReference type="OrthoDB" id="9794241at2"/>
<accession>A0A3L9MHE0</accession>
<dbReference type="Pfam" id="PF09365">
    <property type="entry name" value="DUF2461"/>
    <property type="match status" value="1"/>
</dbReference>
<evidence type="ECO:0000313" key="1">
    <source>
        <dbReference type="EMBL" id="RLZ10744.1"/>
    </source>
</evidence>
<dbReference type="InterPro" id="IPR015996">
    <property type="entry name" value="UCP028451"/>
</dbReference>
<dbReference type="Proteomes" id="UP000275348">
    <property type="component" value="Unassembled WGS sequence"/>
</dbReference>
<dbReference type="PANTHER" id="PTHR36452">
    <property type="entry name" value="CHROMOSOME 12, WHOLE GENOME SHOTGUN SEQUENCE"/>
    <property type="match status" value="1"/>
</dbReference>
<dbReference type="InterPro" id="IPR012808">
    <property type="entry name" value="CHP02453"/>
</dbReference>
<dbReference type="NCBIfam" id="TIGR02453">
    <property type="entry name" value="TIGR02453 family protein"/>
    <property type="match status" value="1"/>
</dbReference>
<evidence type="ECO:0000313" key="2">
    <source>
        <dbReference type="Proteomes" id="UP000275348"/>
    </source>
</evidence>
<dbReference type="PANTHER" id="PTHR36452:SF1">
    <property type="entry name" value="DUF2461 DOMAIN-CONTAINING PROTEIN"/>
    <property type="match status" value="1"/>
</dbReference>
<keyword evidence="2" id="KW-1185">Reference proteome</keyword>
<name>A0A3L9MHE0_9FLAO</name>
<organism evidence="1 2">
    <name type="scientific">Faecalibacter macacae</name>
    <dbReference type="NCBI Taxonomy" id="1859289"/>
    <lineage>
        <taxon>Bacteria</taxon>
        <taxon>Pseudomonadati</taxon>
        <taxon>Bacteroidota</taxon>
        <taxon>Flavobacteriia</taxon>
        <taxon>Flavobacteriales</taxon>
        <taxon>Weeksellaceae</taxon>
        <taxon>Faecalibacter</taxon>
    </lineage>
</organism>
<dbReference type="AlphaFoldDB" id="A0A3L9MHE0"/>
<dbReference type="EMBL" id="RDOJ01000006">
    <property type="protein sequence ID" value="RLZ10744.1"/>
    <property type="molecule type" value="Genomic_DNA"/>
</dbReference>
<gene>
    <name evidence="1" type="ORF">EAH69_06260</name>
</gene>
<dbReference type="RefSeq" id="WP_121934329.1">
    <property type="nucleotide sequence ID" value="NZ_RDOJ01000006.1"/>
</dbReference>